<protein>
    <recommendedName>
        <fullName evidence="5">DUF4878 domain-containing protein</fullName>
    </recommendedName>
</protein>
<keyword evidence="2" id="KW-0732">Signal</keyword>
<evidence type="ECO:0000256" key="2">
    <source>
        <dbReference type="SAM" id="SignalP"/>
    </source>
</evidence>
<comment type="caution">
    <text evidence="3">The sequence shown here is derived from an EMBL/GenBank/DDBJ whole genome shotgun (WGS) entry which is preliminary data.</text>
</comment>
<evidence type="ECO:0008006" key="5">
    <source>
        <dbReference type="Google" id="ProtNLM"/>
    </source>
</evidence>
<dbReference type="AlphaFoldDB" id="A0A8J6P311"/>
<dbReference type="Proteomes" id="UP000605201">
    <property type="component" value="Unassembled WGS sequence"/>
</dbReference>
<name>A0A8J6P311_9BACT</name>
<feature type="compositionally biased region" description="Basic and acidic residues" evidence="1">
    <location>
        <begin position="99"/>
        <end position="108"/>
    </location>
</feature>
<feature type="chain" id="PRO_5035303475" description="DUF4878 domain-containing protein" evidence="2">
    <location>
        <begin position="21"/>
        <end position="114"/>
    </location>
</feature>
<feature type="region of interest" description="Disordered" evidence="1">
    <location>
        <begin position="93"/>
        <end position="114"/>
    </location>
</feature>
<sequence>MNKMLCGVMVIAAIMLFGCAKPTPEEVAKDYVKKQFAADYGVKLNTSTLTYKIVKEDENSATVTVSGNIYYEEDIKLVKDGNKWMLKSEAAQTKAVAAEPEHEPEAKTETAVGH</sequence>
<dbReference type="PROSITE" id="PS51257">
    <property type="entry name" value="PROKAR_LIPOPROTEIN"/>
    <property type="match status" value="1"/>
</dbReference>
<reference evidence="3 4" key="1">
    <citation type="submission" date="2020-08" db="EMBL/GenBank/DDBJ databases">
        <title>Bridging the membrane lipid divide: bacteria of the FCB group superphylum have the potential to synthesize archaeal ether lipids.</title>
        <authorList>
            <person name="Villanueva L."/>
            <person name="Von Meijenfeldt F.A.B."/>
            <person name="Westbye A.B."/>
            <person name="Yadav S."/>
            <person name="Hopmans E.C."/>
            <person name="Dutilh B.E."/>
            <person name="Sinninghe Damste J.S."/>
        </authorList>
    </citation>
    <scope>NUCLEOTIDE SEQUENCE [LARGE SCALE GENOMIC DNA]</scope>
    <source>
        <strain evidence="3">NIOZ-UU17</strain>
    </source>
</reference>
<evidence type="ECO:0000313" key="4">
    <source>
        <dbReference type="Proteomes" id="UP000605201"/>
    </source>
</evidence>
<feature type="signal peptide" evidence="2">
    <location>
        <begin position="1"/>
        <end position="20"/>
    </location>
</feature>
<evidence type="ECO:0000313" key="3">
    <source>
        <dbReference type="EMBL" id="MBC8433578.1"/>
    </source>
</evidence>
<organism evidence="3 4">
    <name type="scientific">Candidatus Desulfatibia vada</name>
    <dbReference type="NCBI Taxonomy" id="2841696"/>
    <lineage>
        <taxon>Bacteria</taxon>
        <taxon>Pseudomonadati</taxon>
        <taxon>Thermodesulfobacteriota</taxon>
        <taxon>Desulfobacteria</taxon>
        <taxon>Desulfobacterales</taxon>
        <taxon>Desulfobacterales incertae sedis</taxon>
        <taxon>Candidatus Desulfatibia</taxon>
    </lineage>
</organism>
<proteinExistence type="predicted"/>
<dbReference type="EMBL" id="JACNIG010000310">
    <property type="protein sequence ID" value="MBC8433578.1"/>
    <property type="molecule type" value="Genomic_DNA"/>
</dbReference>
<evidence type="ECO:0000256" key="1">
    <source>
        <dbReference type="SAM" id="MobiDB-lite"/>
    </source>
</evidence>
<gene>
    <name evidence="3" type="ORF">H8D96_16850</name>
</gene>
<accession>A0A8J6P311</accession>